<dbReference type="GO" id="GO:0016491">
    <property type="term" value="F:oxidoreductase activity"/>
    <property type="evidence" value="ECO:0007669"/>
    <property type="project" value="InterPro"/>
</dbReference>
<organism evidence="2 3">
    <name type="scientific">Burkholderia mayonis</name>
    <dbReference type="NCBI Taxonomy" id="1385591"/>
    <lineage>
        <taxon>Bacteria</taxon>
        <taxon>Pseudomonadati</taxon>
        <taxon>Pseudomonadota</taxon>
        <taxon>Betaproteobacteria</taxon>
        <taxon>Burkholderiales</taxon>
        <taxon>Burkholderiaceae</taxon>
        <taxon>Burkholderia</taxon>
        <taxon>pseudomallei group</taxon>
    </lineage>
</organism>
<accession>A0A1B4G7L8</accession>
<dbReference type="EMBL" id="CP013389">
    <property type="protein sequence ID" value="AOJ11919.1"/>
    <property type="molecule type" value="Genomic_DNA"/>
</dbReference>
<dbReference type="InterPro" id="IPR009799">
    <property type="entry name" value="EthD_dom"/>
</dbReference>
<protein>
    <recommendedName>
        <fullName evidence="1">EthD domain-containing protein</fullName>
    </recommendedName>
</protein>
<gene>
    <name evidence="2" type="ORF">WS71_23640</name>
</gene>
<dbReference type="SUPFAM" id="SSF54909">
    <property type="entry name" value="Dimeric alpha+beta barrel"/>
    <property type="match status" value="2"/>
</dbReference>
<dbReference type="Gene3D" id="3.30.70.100">
    <property type="match status" value="2"/>
</dbReference>
<reference evidence="2 3" key="1">
    <citation type="submission" date="2015-12" db="EMBL/GenBank/DDBJ databases">
        <title>Diversity of Burkholderia near neighbor genomes.</title>
        <authorList>
            <person name="Sahl J."/>
            <person name="Wagner D."/>
            <person name="Keim P."/>
        </authorList>
    </citation>
    <scope>NUCLEOTIDE SEQUENCE [LARGE SCALE GENOMIC DNA]</scope>
    <source>
        <strain evidence="2 3">BDU8</strain>
    </source>
</reference>
<sequence length="373" mass="41912">MRDLARAFSLFAAGHAAHGGGTSVCNAINHSGEQESVVSSTSAENQFRSPYLKTYRSYDEPLTVICSLLSRADNAPLDERRRDPNLLLNPTGELIKDPAVETSAFERNPNLAFEKWTEYWRKVHGPRFVYAQPPEANGIQHLLRYDQIHRLPAGPSSGAPLPYEPPVDRNGKLFDTVIGHIPEYRRPQWDGIAYLGFENVEGLQAVFSQPEIAAKVLPEDQAIFRELCPVLARQHIIVPSETQRESFLLVKVARRKASLSRADFHDAWLNQHAKQVLAQPATSRYVRRYVQLHNIGPTQQGQPFFHPVGHTIDGVSILAFTSINDLEDFLLDPGVVRLAEEEAKLVADDASEYWTALAYQVVNQIFPETATRR</sequence>
<dbReference type="Proteomes" id="UP000067711">
    <property type="component" value="Chromosome 1"/>
</dbReference>
<feature type="domain" description="EthD" evidence="1">
    <location>
        <begin position="256"/>
        <end position="347"/>
    </location>
</feature>
<evidence type="ECO:0000313" key="2">
    <source>
        <dbReference type="EMBL" id="AOJ11919.1"/>
    </source>
</evidence>
<name>A0A1B4G7L8_9BURK</name>
<feature type="domain" description="EthD" evidence="1">
    <location>
        <begin position="109"/>
        <end position="218"/>
    </location>
</feature>
<dbReference type="AlphaFoldDB" id="A0A1B4G7L8"/>
<evidence type="ECO:0000313" key="3">
    <source>
        <dbReference type="Proteomes" id="UP000067711"/>
    </source>
</evidence>
<dbReference type="InterPro" id="IPR011008">
    <property type="entry name" value="Dimeric_a/b-barrel"/>
</dbReference>
<dbReference type="Pfam" id="PF07110">
    <property type="entry name" value="EthD"/>
    <property type="match status" value="2"/>
</dbReference>
<evidence type="ECO:0000259" key="1">
    <source>
        <dbReference type="Pfam" id="PF07110"/>
    </source>
</evidence>
<proteinExistence type="predicted"/>